<evidence type="ECO:0000256" key="6">
    <source>
        <dbReference type="ARBA" id="ARBA00022989"/>
    </source>
</evidence>
<dbReference type="EMBL" id="CP021417">
    <property type="protein sequence ID" value="ARU46043.1"/>
    <property type="molecule type" value="Genomic_DNA"/>
</dbReference>
<dbReference type="PANTHER" id="PTHR30269:SF37">
    <property type="entry name" value="MEMBRANE TRANSPORTER PROTEIN"/>
    <property type="match status" value="1"/>
</dbReference>
<reference evidence="9 10" key="2">
    <citation type="journal article" date="2020" name="Antonie Van Leeuwenhoek">
        <title>Phylogenomic characterisation of a novel corynebacterial species pathogenic to animals.</title>
        <authorList>
            <person name="Moller J."/>
            <person name="Musella L."/>
            <person name="Melnikov V."/>
            <person name="Geissdorfer W."/>
            <person name="Burkovski A."/>
            <person name="Sangal V."/>
        </authorList>
    </citation>
    <scope>NUCLEOTIDE SEQUENCE [LARGE SCALE GENOMIC DNA]</scope>
    <source>
        <strain evidence="9 10">PO100/5</strain>
    </source>
</reference>
<feature type="transmembrane region" description="Helical" evidence="8">
    <location>
        <begin position="127"/>
        <end position="152"/>
    </location>
</feature>
<dbReference type="GeneID" id="75007730"/>
<dbReference type="InterPro" id="IPR052017">
    <property type="entry name" value="TSUP"/>
</dbReference>
<evidence type="ECO:0000256" key="1">
    <source>
        <dbReference type="ARBA" id="ARBA00004651"/>
    </source>
</evidence>
<comment type="similarity">
    <text evidence="2 8">Belongs to the 4-toluene sulfonate uptake permease (TSUP) (TC 2.A.102) family.</text>
</comment>
<dbReference type="GO" id="GO:0005886">
    <property type="term" value="C:plasma membrane"/>
    <property type="evidence" value="ECO:0007669"/>
    <property type="project" value="UniProtKB-SubCell"/>
</dbReference>
<protein>
    <recommendedName>
        <fullName evidence="8">Probable membrane transporter protein</fullName>
    </recommendedName>
</protein>
<keyword evidence="10" id="KW-1185">Reference proteome</keyword>
<dbReference type="RefSeq" id="WP_087453865.1">
    <property type="nucleotide sequence ID" value="NZ_CP021417.2"/>
</dbReference>
<feature type="transmembrane region" description="Helical" evidence="8">
    <location>
        <begin position="95"/>
        <end position="115"/>
    </location>
</feature>
<dbReference type="PANTHER" id="PTHR30269">
    <property type="entry name" value="TRANSMEMBRANE PROTEIN YFCA"/>
    <property type="match status" value="1"/>
</dbReference>
<comment type="subcellular location">
    <subcellularLocation>
        <location evidence="1 8">Cell membrane</location>
        <topology evidence="1 8">Multi-pass membrane protein</topology>
    </subcellularLocation>
</comment>
<dbReference type="Pfam" id="PF01925">
    <property type="entry name" value="TauE"/>
    <property type="match status" value="1"/>
</dbReference>
<accession>A0A7Y4P8S5</accession>
<sequence length="247" mass="25385">MGLALLVFAIVAIGSLLQRVSGMGLGLVAGSILNIVMGPIEGILVVNLLAAINATMTTVIVRKSVDWKKFWLIAPVLVLGAIPGAWLITVVSGPTLQVVVGTLLLSALAIVTFGVQRIPHAQGRAPAVIAGIIAGFMNTLAGIAGPAITVYAQVARWPQVPFAATLQPIFIVSGLVSLTVKVASGAGTVASVTPWVWIFGILGMIAGIFIGARASQKIPRSTARKISLSVATLGGVMVLLRVLVGLF</sequence>
<evidence type="ECO:0000256" key="4">
    <source>
        <dbReference type="ARBA" id="ARBA00022475"/>
    </source>
</evidence>
<evidence type="ECO:0000256" key="5">
    <source>
        <dbReference type="ARBA" id="ARBA00022692"/>
    </source>
</evidence>
<dbReference type="OrthoDB" id="3872971at2"/>
<dbReference type="Proteomes" id="UP000195652">
    <property type="component" value="Chromosome"/>
</dbReference>
<keyword evidence="5 8" id="KW-0812">Transmembrane</keyword>
<organism evidence="9 10">
    <name type="scientific">Corynebacterium silvaticum</name>
    <dbReference type="NCBI Taxonomy" id="2320431"/>
    <lineage>
        <taxon>Bacteria</taxon>
        <taxon>Bacillati</taxon>
        <taxon>Actinomycetota</taxon>
        <taxon>Actinomycetes</taxon>
        <taxon>Mycobacteriales</taxon>
        <taxon>Corynebacteriaceae</taxon>
        <taxon>Corynebacterium</taxon>
    </lineage>
</organism>
<reference evidence="9 10" key="4">
    <citation type="journal article" date="2020" name="PLoS ONE">
        <title>Taxonomic classification of strain PO100/5 shows a broader geographic distribution and genetic markers of the recently described Corynebacterium silvaticum.</title>
        <authorList>
            <person name="Viana M.V.C."/>
            <person name="Profeta R."/>
            <person name="da Silva A.L."/>
            <person name="Hurtado R."/>
            <person name="Cerqueira J.C."/>
            <person name="Ribeiro B.F.S."/>
            <person name="Almeida M.O."/>
            <person name="Morais-Rodrigues F."/>
            <person name="Soares S.C."/>
            <person name="Oliveira M."/>
            <person name="Tavares L."/>
            <person name="Figueiredo H."/>
            <person name="Wattam A.R."/>
            <person name="Barh D."/>
            <person name="Ghosh P."/>
            <person name="Silva A."/>
            <person name="Azevedo V."/>
        </authorList>
    </citation>
    <scope>NUCLEOTIDE SEQUENCE [LARGE SCALE GENOMIC DNA]</scope>
    <source>
        <strain evidence="9 10">PO100/5</strain>
    </source>
</reference>
<name>A0A7Y4P8S5_9CORY</name>
<feature type="transmembrane region" description="Helical" evidence="8">
    <location>
        <begin position="70"/>
        <end position="89"/>
    </location>
</feature>
<evidence type="ECO:0000313" key="10">
    <source>
        <dbReference type="Proteomes" id="UP000195652"/>
    </source>
</evidence>
<reference evidence="9 10" key="1">
    <citation type="journal article" date="2014" name="BMC Vet. Res.">
        <title>First report of Corynebacterium pseudotuberculosis from caseous lymphadenitis lesions in Black Alentejano pig (Sus scrofa domesticus).</title>
        <authorList>
            <person name="Oliveira M."/>
            <person name="Barroco C."/>
            <person name="Mottola C."/>
            <person name="Santos R."/>
            <person name="Lemsaddek A."/>
            <person name="Tavares L."/>
            <person name="Semedo-Lemsaddek T."/>
        </authorList>
    </citation>
    <scope>NUCLEOTIDE SEQUENCE [LARGE SCALE GENOMIC DNA]</scope>
    <source>
        <strain evidence="9 10">PO100/5</strain>
    </source>
</reference>
<feature type="transmembrane region" description="Helical" evidence="8">
    <location>
        <begin position="195"/>
        <end position="214"/>
    </location>
</feature>
<dbReference type="InterPro" id="IPR002781">
    <property type="entry name" value="TM_pro_TauE-like"/>
</dbReference>
<evidence type="ECO:0000313" key="9">
    <source>
        <dbReference type="EMBL" id="ARU46043.1"/>
    </source>
</evidence>
<evidence type="ECO:0000256" key="3">
    <source>
        <dbReference type="ARBA" id="ARBA00022448"/>
    </source>
</evidence>
<feature type="transmembrane region" description="Helical" evidence="8">
    <location>
        <begin position="27"/>
        <end position="50"/>
    </location>
</feature>
<keyword evidence="7 8" id="KW-0472">Membrane</keyword>
<gene>
    <name evidence="9" type="ORF">CBE74_05580</name>
</gene>
<evidence type="ECO:0000256" key="8">
    <source>
        <dbReference type="RuleBase" id="RU363041"/>
    </source>
</evidence>
<keyword evidence="6 8" id="KW-1133">Transmembrane helix</keyword>
<evidence type="ECO:0000256" key="7">
    <source>
        <dbReference type="ARBA" id="ARBA00023136"/>
    </source>
</evidence>
<dbReference type="KEGG" id="csil:CBE74_05580"/>
<dbReference type="AlphaFoldDB" id="A0A7Y4P8S5"/>
<keyword evidence="4 8" id="KW-1003">Cell membrane</keyword>
<evidence type="ECO:0000256" key="2">
    <source>
        <dbReference type="ARBA" id="ARBA00009142"/>
    </source>
</evidence>
<keyword evidence="3" id="KW-0813">Transport</keyword>
<reference evidence="9 10" key="3">
    <citation type="journal article" date="2020" name="Int. J. Syst. Evol. Microbiol.">
        <title>Corynebacterium silvaticum sp. nov., a unique group of NTTB corynebacteria in wild boar and roe deer.</title>
        <authorList>
            <person name="Dangel A."/>
            <person name="Berger A."/>
            <person name="Rau J."/>
            <person name="Eisenberg T."/>
            <person name="Kampfer P."/>
            <person name="Margos G."/>
            <person name="Contzen M."/>
            <person name="Busse H.J."/>
            <person name="Konrad R."/>
            <person name="Peters M."/>
            <person name="Sting R."/>
            <person name="Sing A."/>
        </authorList>
    </citation>
    <scope>NUCLEOTIDE SEQUENCE [LARGE SCALE GENOMIC DNA]</scope>
    <source>
        <strain evidence="9 10">PO100/5</strain>
    </source>
</reference>
<feature type="transmembrane region" description="Helical" evidence="8">
    <location>
        <begin position="226"/>
        <end position="244"/>
    </location>
</feature>
<proteinExistence type="inferred from homology"/>